<dbReference type="InterPro" id="IPR001406">
    <property type="entry name" value="PsdUridine_synth_TruA"/>
</dbReference>
<feature type="active site" description="Nucleophile" evidence="4 5">
    <location>
        <position position="47"/>
    </location>
</feature>
<feature type="domain" description="Pseudouridine synthase I TruA alpha/beta" evidence="8">
    <location>
        <begin position="3"/>
        <end position="97"/>
    </location>
</feature>
<evidence type="ECO:0000256" key="1">
    <source>
        <dbReference type="ARBA" id="ARBA00009375"/>
    </source>
</evidence>
<keyword evidence="10" id="KW-1185">Reference proteome</keyword>
<dbReference type="AlphaFoldDB" id="A0A8J2YEB9"/>
<keyword evidence="2 4" id="KW-0819">tRNA processing</keyword>
<protein>
    <recommendedName>
        <fullName evidence="4">tRNA pseudouridine synthase A</fullName>
        <ecNumber evidence="4">5.4.99.12</ecNumber>
    </recommendedName>
    <alternativeName>
        <fullName evidence="4">tRNA pseudouridine(38-40) synthase</fullName>
    </alternativeName>
    <alternativeName>
        <fullName evidence="4">tRNA pseudouridylate synthase I</fullName>
    </alternativeName>
    <alternativeName>
        <fullName evidence="4">tRNA-uridine isomerase I</fullName>
    </alternativeName>
</protein>
<evidence type="ECO:0000256" key="7">
    <source>
        <dbReference type="RuleBase" id="RU003792"/>
    </source>
</evidence>
<accession>A0A8J2YEB9</accession>
<keyword evidence="3 4" id="KW-0413">Isomerase</keyword>
<dbReference type="Gene3D" id="3.30.70.660">
    <property type="entry name" value="Pseudouridine synthase I, catalytic domain, C-terminal subdomain"/>
    <property type="match status" value="1"/>
</dbReference>
<dbReference type="PANTHER" id="PTHR11142:SF0">
    <property type="entry name" value="TRNA PSEUDOURIDINE SYNTHASE-LIKE 1"/>
    <property type="match status" value="1"/>
</dbReference>
<dbReference type="NCBIfam" id="TIGR00071">
    <property type="entry name" value="hisT_truA"/>
    <property type="match status" value="1"/>
</dbReference>
<feature type="binding site" evidence="4 6">
    <location>
        <position position="105"/>
    </location>
    <ligand>
        <name>substrate</name>
    </ligand>
</feature>
<dbReference type="GO" id="GO:0031119">
    <property type="term" value="P:tRNA pseudouridine synthesis"/>
    <property type="evidence" value="ECO:0007669"/>
    <property type="project" value="UniProtKB-UniRule"/>
</dbReference>
<dbReference type="GO" id="GO:0003723">
    <property type="term" value="F:RNA binding"/>
    <property type="evidence" value="ECO:0007669"/>
    <property type="project" value="InterPro"/>
</dbReference>
<name>A0A8J2YEB9_9BACL</name>
<evidence type="ECO:0000313" key="9">
    <source>
        <dbReference type="EMBL" id="GGE20741.1"/>
    </source>
</evidence>
<gene>
    <name evidence="4 9" type="primary">truA</name>
    <name evidence="9" type="ORF">GCM10011571_23420</name>
</gene>
<comment type="similarity">
    <text evidence="1 4 7">Belongs to the tRNA pseudouridine synthase TruA family.</text>
</comment>
<evidence type="ECO:0000256" key="2">
    <source>
        <dbReference type="ARBA" id="ARBA00022694"/>
    </source>
</evidence>
<dbReference type="PANTHER" id="PTHR11142">
    <property type="entry name" value="PSEUDOURIDYLATE SYNTHASE"/>
    <property type="match status" value="1"/>
</dbReference>
<evidence type="ECO:0000259" key="8">
    <source>
        <dbReference type="Pfam" id="PF01416"/>
    </source>
</evidence>
<dbReference type="InterPro" id="IPR020097">
    <property type="entry name" value="PsdUridine_synth_TruA_a/b_dom"/>
</dbReference>
<dbReference type="Proteomes" id="UP000625210">
    <property type="component" value="Unassembled WGS sequence"/>
</dbReference>
<dbReference type="EMBL" id="BMHQ01000008">
    <property type="protein sequence ID" value="GGE20741.1"/>
    <property type="molecule type" value="Genomic_DNA"/>
</dbReference>
<evidence type="ECO:0000256" key="5">
    <source>
        <dbReference type="PIRSR" id="PIRSR001430-1"/>
    </source>
</evidence>
<dbReference type="EC" id="5.4.99.12" evidence="4"/>
<comment type="caution">
    <text evidence="9">The sequence shown here is derived from an EMBL/GenBank/DDBJ whole genome shotgun (WGS) entry which is preliminary data.</text>
</comment>
<dbReference type="GO" id="GO:0160147">
    <property type="term" value="F:tRNA pseudouridine(38-40) synthase activity"/>
    <property type="evidence" value="ECO:0007669"/>
    <property type="project" value="UniProtKB-EC"/>
</dbReference>
<organism evidence="9 10">
    <name type="scientific">Marinithermofilum abyssi</name>
    <dbReference type="NCBI Taxonomy" id="1571185"/>
    <lineage>
        <taxon>Bacteria</taxon>
        <taxon>Bacillati</taxon>
        <taxon>Bacillota</taxon>
        <taxon>Bacilli</taxon>
        <taxon>Bacillales</taxon>
        <taxon>Thermoactinomycetaceae</taxon>
        <taxon>Marinithermofilum</taxon>
    </lineage>
</organism>
<evidence type="ECO:0000256" key="4">
    <source>
        <dbReference type="HAMAP-Rule" id="MF_00171"/>
    </source>
</evidence>
<comment type="subunit">
    <text evidence="4">Homodimer.</text>
</comment>
<dbReference type="Pfam" id="PF01416">
    <property type="entry name" value="PseudoU_synth_1"/>
    <property type="match status" value="2"/>
</dbReference>
<reference evidence="9" key="1">
    <citation type="journal article" date="2014" name="Int. J. Syst. Evol. Microbiol.">
        <title>Complete genome sequence of Corynebacterium casei LMG S-19264T (=DSM 44701T), isolated from a smear-ripened cheese.</title>
        <authorList>
            <consortium name="US DOE Joint Genome Institute (JGI-PGF)"/>
            <person name="Walter F."/>
            <person name="Albersmeier A."/>
            <person name="Kalinowski J."/>
            <person name="Ruckert C."/>
        </authorList>
    </citation>
    <scope>NUCLEOTIDE SEQUENCE</scope>
    <source>
        <strain evidence="9">CGMCC 1.15179</strain>
    </source>
</reference>
<dbReference type="Gene3D" id="3.30.70.580">
    <property type="entry name" value="Pseudouridine synthase I, catalytic domain, N-terminal subdomain"/>
    <property type="match status" value="1"/>
</dbReference>
<dbReference type="CDD" id="cd02570">
    <property type="entry name" value="PseudoU_synth_EcTruA"/>
    <property type="match status" value="1"/>
</dbReference>
<reference evidence="9" key="2">
    <citation type="submission" date="2020-09" db="EMBL/GenBank/DDBJ databases">
        <authorList>
            <person name="Sun Q."/>
            <person name="Zhou Y."/>
        </authorList>
    </citation>
    <scope>NUCLEOTIDE SEQUENCE</scope>
    <source>
        <strain evidence="9">CGMCC 1.15179</strain>
    </source>
</reference>
<dbReference type="InterPro" id="IPR020094">
    <property type="entry name" value="TruA/RsuA/RluB/E/F_N"/>
</dbReference>
<dbReference type="InterPro" id="IPR020103">
    <property type="entry name" value="PsdUridine_synth_cat_dom_sf"/>
</dbReference>
<evidence type="ECO:0000313" key="10">
    <source>
        <dbReference type="Proteomes" id="UP000625210"/>
    </source>
</evidence>
<dbReference type="SUPFAM" id="SSF55120">
    <property type="entry name" value="Pseudouridine synthase"/>
    <property type="match status" value="1"/>
</dbReference>
<dbReference type="FunFam" id="3.30.70.580:FF:000001">
    <property type="entry name" value="tRNA pseudouridine synthase A"/>
    <property type="match status" value="1"/>
</dbReference>
<feature type="domain" description="Pseudouridine synthase I TruA alpha/beta" evidence="8">
    <location>
        <begin position="140"/>
        <end position="240"/>
    </location>
</feature>
<sequence>MTVAYDGTDFFGFQRQPWQRTVQGTLEETLSRITGENVTVTGAGRTDAGVHARGQVIHWETNSPIPLERWPVILDRALPRDLTVLDTEEVPLDFHARKDACWKQYCYTLDTHKIPDVFTRRFRTHLPVLLDIDRMKEAGSHLVGTHDFTSFSSAKSPVTDRVRTLYGCRITEPEDGVVAITVTGNGFLYNMVRIIAGTLVQVGKGELSPAAIPEILEAKDRGRAGKTLPPEGLVMVKVCYTPWKEETSEAGS</sequence>
<evidence type="ECO:0000256" key="3">
    <source>
        <dbReference type="ARBA" id="ARBA00023235"/>
    </source>
</evidence>
<proteinExistence type="inferred from homology"/>
<comment type="catalytic activity">
    <reaction evidence="4 7">
        <text>uridine(38/39/40) in tRNA = pseudouridine(38/39/40) in tRNA</text>
        <dbReference type="Rhea" id="RHEA:22376"/>
        <dbReference type="Rhea" id="RHEA-COMP:10085"/>
        <dbReference type="Rhea" id="RHEA-COMP:10087"/>
        <dbReference type="ChEBI" id="CHEBI:65314"/>
        <dbReference type="ChEBI" id="CHEBI:65315"/>
        <dbReference type="EC" id="5.4.99.12"/>
    </reaction>
</comment>
<dbReference type="HAMAP" id="MF_00171">
    <property type="entry name" value="TruA"/>
    <property type="match status" value="1"/>
</dbReference>
<dbReference type="InterPro" id="IPR020095">
    <property type="entry name" value="PsdUridine_synth_TruA_C"/>
</dbReference>
<comment type="function">
    <text evidence="4">Formation of pseudouridine at positions 38, 39 and 40 in the anticodon stem and loop of transfer RNAs.</text>
</comment>
<evidence type="ECO:0000256" key="6">
    <source>
        <dbReference type="PIRSR" id="PIRSR001430-2"/>
    </source>
</evidence>
<dbReference type="PIRSF" id="PIRSF001430">
    <property type="entry name" value="tRNA_psdUrid_synth"/>
    <property type="match status" value="1"/>
</dbReference>
<comment type="caution">
    <text evidence="4">Lacks conserved residue(s) required for the propagation of feature annotation.</text>
</comment>